<dbReference type="Gene3D" id="1.10.3730.20">
    <property type="match status" value="1"/>
</dbReference>
<keyword evidence="3 6" id="KW-0812">Transmembrane</keyword>
<dbReference type="InterPro" id="IPR000620">
    <property type="entry name" value="EamA_dom"/>
</dbReference>
<keyword evidence="5 6" id="KW-0472">Membrane</keyword>
<keyword evidence="9" id="KW-1185">Reference proteome</keyword>
<comment type="subcellular location">
    <subcellularLocation>
        <location evidence="1">Membrane</location>
        <topology evidence="1">Multi-pass membrane protein</topology>
    </subcellularLocation>
</comment>
<evidence type="ECO:0000256" key="3">
    <source>
        <dbReference type="ARBA" id="ARBA00022692"/>
    </source>
</evidence>
<evidence type="ECO:0000256" key="4">
    <source>
        <dbReference type="ARBA" id="ARBA00022989"/>
    </source>
</evidence>
<dbReference type="EMBL" id="JAKLWS010000002">
    <property type="protein sequence ID" value="MCG2587462.1"/>
    <property type="molecule type" value="Genomic_DNA"/>
</dbReference>
<feature type="transmembrane region" description="Helical" evidence="6">
    <location>
        <begin position="155"/>
        <end position="177"/>
    </location>
</feature>
<accession>A0ABS9K9B4</accession>
<dbReference type="InterPro" id="IPR050638">
    <property type="entry name" value="AA-Vitamin_Transporters"/>
</dbReference>
<evidence type="ECO:0000256" key="5">
    <source>
        <dbReference type="ARBA" id="ARBA00023136"/>
    </source>
</evidence>
<name>A0ABS9K9B4_9BACT</name>
<feature type="domain" description="EamA" evidence="7">
    <location>
        <begin position="154"/>
        <end position="294"/>
    </location>
</feature>
<dbReference type="SUPFAM" id="SSF103481">
    <property type="entry name" value="Multidrug resistance efflux transporter EmrE"/>
    <property type="match status" value="2"/>
</dbReference>
<feature type="transmembrane region" description="Helical" evidence="6">
    <location>
        <begin position="9"/>
        <end position="27"/>
    </location>
</feature>
<feature type="transmembrane region" description="Helical" evidence="6">
    <location>
        <begin position="278"/>
        <end position="294"/>
    </location>
</feature>
<feature type="transmembrane region" description="Helical" evidence="6">
    <location>
        <begin position="221"/>
        <end position="243"/>
    </location>
</feature>
<dbReference type="PANTHER" id="PTHR32322">
    <property type="entry name" value="INNER MEMBRANE TRANSPORTER"/>
    <property type="match status" value="1"/>
</dbReference>
<organism evidence="8 9">
    <name type="scientific">Rhodohalobacter sulfatireducens</name>
    <dbReference type="NCBI Taxonomy" id="2911366"/>
    <lineage>
        <taxon>Bacteria</taxon>
        <taxon>Pseudomonadati</taxon>
        <taxon>Balneolota</taxon>
        <taxon>Balneolia</taxon>
        <taxon>Balneolales</taxon>
        <taxon>Balneolaceae</taxon>
        <taxon>Rhodohalobacter</taxon>
    </lineage>
</organism>
<feature type="transmembrane region" description="Helical" evidence="6">
    <location>
        <begin position="125"/>
        <end position="143"/>
    </location>
</feature>
<feature type="transmembrane region" description="Helical" evidence="6">
    <location>
        <begin position="39"/>
        <end position="57"/>
    </location>
</feature>
<protein>
    <submittedName>
        <fullName evidence="8">DMT family transporter</fullName>
    </submittedName>
</protein>
<feature type="transmembrane region" description="Helical" evidence="6">
    <location>
        <begin position="189"/>
        <end position="209"/>
    </location>
</feature>
<proteinExistence type="inferred from homology"/>
<feature type="domain" description="EamA" evidence="7">
    <location>
        <begin position="8"/>
        <end position="141"/>
    </location>
</feature>
<feature type="transmembrane region" description="Helical" evidence="6">
    <location>
        <begin position="69"/>
        <end position="92"/>
    </location>
</feature>
<dbReference type="Pfam" id="PF00892">
    <property type="entry name" value="EamA"/>
    <property type="match status" value="2"/>
</dbReference>
<evidence type="ECO:0000313" key="8">
    <source>
        <dbReference type="EMBL" id="MCG2587462.1"/>
    </source>
</evidence>
<sequence length="304" mass="33458">MSVGKPKPWLFYALSVTVLWGTWGAFIEIPEQAGFPATLSYMAWSMVLIPVSIYALYRNNWELDSDGKSIFYGMLAGLLGCGGQLILFQALISSPAYLFFPIISLNPAITILLSVLIIRERASRLAWIGIFLALFAILMLSYQEPDAIGNTNYSWLLIALLISAMWGAQAFIIKYASSVSEAGSMKAESIVFYCMVSSIVLLPIAYLMTDLSQNINWGLSGMYSAFVIQSLNAVGFLFFALALRYGKAIIVVPLMNASAPVVTVILSLIIYALIPHPIIMTGMFVAFIAIYLMTREEAAMEESQ</sequence>
<dbReference type="PANTHER" id="PTHR32322:SF2">
    <property type="entry name" value="EAMA DOMAIN-CONTAINING PROTEIN"/>
    <property type="match status" value="1"/>
</dbReference>
<gene>
    <name evidence="8" type="ORF">L6773_02710</name>
</gene>
<comment type="caution">
    <text evidence="8">The sequence shown here is derived from an EMBL/GenBank/DDBJ whole genome shotgun (WGS) entry which is preliminary data.</text>
</comment>
<evidence type="ECO:0000313" key="9">
    <source>
        <dbReference type="Proteomes" id="UP001165366"/>
    </source>
</evidence>
<dbReference type="RefSeq" id="WP_237852306.1">
    <property type="nucleotide sequence ID" value="NZ_JAKLWS010000002.1"/>
</dbReference>
<evidence type="ECO:0000256" key="2">
    <source>
        <dbReference type="ARBA" id="ARBA00007362"/>
    </source>
</evidence>
<evidence type="ECO:0000259" key="7">
    <source>
        <dbReference type="Pfam" id="PF00892"/>
    </source>
</evidence>
<reference evidence="8" key="2">
    <citation type="submission" date="2024-05" db="EMBL/GenBank/DDBJ databases">
        <title>Rhodohalobacter halophilus gen. nov., sp. nov., a moderately halophilic member of the family Balneolaceae.</title>
        <authorList>
            <person name="Xia J."/>
        </authorList>
    </citation>
    <scope>NUCLEOTIDE SEQUENCE</scope>
    <source>
        <strain evidence="8">WB101</strain>
    </source>
</reference>
<feature type="transmembrane region" description="Helical" evidence="6">
    <location>
        <begin position="98"/>
        <end position="118"/>
    </location>
</feature>
<keyword evidence="4 6" id="KW-1133">Transmembrane helix</keyword>
<evidence type="ECO:0000256" key="6">
    <source>
        <dbReference type="SAM" id="Phobius"/>
    </source>
</evidence>
<dbReference type="InterPro" id="IPR037185">
    <property type="entry name" value="EmrE-like"/>
</dbReference>
<feature type="transmembrane region" description="Helical" evidence="6">
    <location>
        <begin position="250"/>
        <end position="272"/>
    </location>
</feature>
<comment type="similarity">
    <text evidence="2">Belongs to the EamA transporter family.</text>
</comment>
<reference evidence="8" key="1">
    <citation type="submission" date="2022-01" db="EMBL/GenBank/DDBJ databases">
        <authorList>
            <person name="Wang Y."/>
        </authorList>
    </citation>
    <scope>NUCLEOTIDE SEQUENCE</scope>
    <source>
        <strain evidence="8">WB101</strain>
    </source>
</reference>
<evidence type="ECO:0000256" key="1">
    <source>
        <dbReference type="ARBA" id="ARBA00004141"/>
    </source>
</evidence>
<dbReference type="Proteomes" id="UP001165366">
    <property type="component" value="Unassembled WGS sequence"/>
</dbReference>